<reference evidence="6" key="1">
    <citation type="journal article" date="2016" name="Nat. Commun.">
        <title>The Gonium pectorale genome demonstrates co-option of cell cycle regulation during the evolution of multicellularity.</title>
        <authorList>
            <person name="Hanschen E.R."/>
            <person name="Marriage T.N."/>
            <person name="Ferris P.J."/>
            <person name="Hamaji T."/>
            <person name="Toyoda A."/>
            <person name="Fujiyama A."/>
            <person name="Neme R."/>
            <person name="Noguchi H."/>
            <person name="Minakuchi Y."/>
            <person name="Suzuki M."/>
            <person name="Kawai-Toyooka H."/>
            <person name="Smith D.R."/>
            <person name="Sparks H."/>
            <person name="Anderson J."/>
            <person name="Bakaric R."/>
            <person name="Luria V."/>
            <person name="Karger A."/>
            <person name="Kirschner M.W."/>
            <person name="Durand P.M."/>
            <person name="Michod R.E."/>
            <person name="Nozaki H."/>
            <person name="Olson B.J."/>
        </authorList>
    </citation>
    <scope>NUCLEOTIDE SEQUENCE [LARGE SCALE GENOMIC DNA]</scope>
    <source>
        <strain evidence="6">NIES-2863</strain>
    </source>
</reference>
<evidence type="ECO:0000313" key="6">
    <source>
        <dbReference type="Proteomes" id="UP000075714"/>
    </source>
</evidence>
<keyword evidence="6" id="KW-1185">Reference proteome</keyword>
<evidence type="ECO:0000313" key="5">
    <source>
        <dbReference type="EMBL" id="KXZ53467.1"/>
    </source>
</evidence>
<comment type="caution">
    <text evidence="5">The sequence shown here is derived from an EMBL/GenBank/DDBJ whole genome shotgun (WGS) entry which is preliminary data.</text>
</comment>
<proteinExistence type="inferred from homology"/>
<accession>A0A150GUC5</accession>
<evidence type="ECO:0000259" key="4">
    <source>
        <dbReference type="Pfam" id="PF03016"/>
    </source>
</evidence>
<dbReference type="Pfam" id="PF03016">
    <property type="entry name" value="Exostosin_GT47"/>
    <property type="match status" value="1"/>
</dbReference>
<evidence type="ECO:0000256" key="1">
    <source>
        <dbReference type="ARBA" id="ARBA00004323"/>
    </source>
</evidence>
<protein>
    <recommendedName>
        <fullName evidence="4">Exostosin GT47 domain-containing protein</fullName>
    </recommendedName>
</protein>
<dbReference type="EMBL" id="LSYV01000008">
    <property type="protein sequence ID" value="KXZ53467.1"/>
    <property type="molecule type" value="Genomic_DNA"/>
</dbReference>
<evidence type="ECO:0000256" key="3">
    <source>
        <dbReference type="ARBA" id="ARBA00023034"/>
    </source>
</evidence>
<dbReference type="GO" id="GO:0016757">
    <property type="term" value="F:glycosyltransferase activity"/>
    <property type="evidence" value="ECO:0007669"/>
    <property type="project" value="InterPro"/>
</dbReference>
<feature type="domain" description="Exostosin GT47" evidence="4">
    <location>
        <begin position="80"/>
        <end position="439"/>
    </location>
</feature>
<evidence type="ECO:0000256" key="2">
    <source>
        <dbReference type="ARBA" id="ARBA00010271"/>
    </source>
</evidence>
<dbReference type="OrthoDB" id="522761at2759"/>
<dbReference type="PANTHER" id="PTHR11062">
    <property type="entry name" value="EXOSTOSIN HEPARAN SULFATE GLYCOSYLTRANSFERASE -RELATED"/>
    <property type="match status" value="1"/>
</dbReference>
<dbReference type="AlphaFoldDB" id="A0A150GUC5"/>
<comment type="subcellular location">
    <subcellularLocation>
        <location evidence="1">Golgi apparatus membrane</location>
        <topology evidence="1">Single-pass type II membrane protein</topology>
    </subcellularLocation>
</comment>
<dbReference type="GO" id="GO:0000139">
    <property type="term" value="C:Golgi membrane"/>
    <property type="evidence" value="ECO:0007669"/>
    <property type="project" value="UniProtKB-SubCell"/>
</dbReference>
<comment type="similarity">
    <text evidence="2">Belongs to the glycosyltransferase 47 family.</text>
</comment>
<dbReference type="STRING" id="33097.A0A150GUC5"/>
<gene>
    <name evidence="5" type="ORF">GPECTOR_7g917</name>
</gene>
<dbReference type="InterPro" id="IPR040911">
    <property type="entry name" value="Exostosin_GT47"/>
</dbReference>
<keyword evidence="3" id="KW-0333">Golgi apparatus</keyword>
<dbReference type="Proteomes" id="UP000075714">
    <property type="component" value="Unassembled WGS sequence"/>
</dbReference>
<dbReference type="InterPro" id="IPR004263">
    <property type="entry name" value="Exostosin"/>
</dbReference>
<sequence>MAAAIWGSASPLELDIDMFHISSSTSAGPRCDDGYYGHDCARRKAGLPLQPSLIPTRPWLASMLHEPPAAIEPPPKATRKRPLIYVYDLEPLYQSKLLQYRVSPPWCVHRRHDWPANISVWSDGWVYAADTLLHELLLISEHRTFDPEEADFFYVPHSASCLPFPIGNWADYPWFKGPGGPRIRQMVNMLMEAVDWINATYPFWQRRGGRDHIWLFTHDEGACWAPNVLNSSIWLTHWGRLDPDHKSNTAYIVDRYDSDFQNHLQPEGFLTHIKGHPCYNPEKAGFPGSRDLVIPAFKRPGHYGRSPLVAAPSRERDVFFFFRGDVGKHRMPNYSRGVRQKVYKLAKEGGWAEKYKFLIGDGQDVQGDYSDLYSRAVFCLVAGGDGWSARLEDAVIHGCIPVIIIDDVHVVFESILDVESFAVRIAEADIDRILEILKAIPERTIRSKQAHLGKVWHRYRYGSLPGLASELRQLMDSNEREQERSAANSTAVHLPRPFKGDPTVDDAFATILQWLHSRIPHTR</sequence>
<organism evidence="5 6">
    <name type="scientific">Gonium pectorale</name>
    <name type="common">Green alga</name>
    <dbReference type="NCBI Taxonomy" id="33097"/>
    <lineage>
        <taxon>Eukaryota</taxon>
        <taxon>Viridiplantae</taxon>
        <taxon>Chlorophyta</taxon>
        <taxon>core chlorophytes</taxon>
        <taxon>Chlorophyceae</taxon>
        <taxon>CS clade</taxon>
        <taxon>Chlamydomonadales</taxon>
        <taxon>Volvocaceae</taxon>
        <taxon>Gonium</taxon>
    </lineage>
</organism>
<dbReference type="PANTHER" id="PTHR11062:SF268">
    <property type="entry name" value="FAMILY PROTEIN, PUTATIVE, EXPRESSED-RELATED"/>
    <property type="match status" value="1"/>
</dbReference>
<name>A0A150GUC5_GONPE</name>